<feature type="transmembrane region" description="Helical" evidence="1">
    <location>
        <begin position="207"/>
        <end position="226"/>
    </location>
</feature>
<feature type="transmembrane region" description="Helical" evidence="1">
    <location>
        <begin position="277"/>
        <end position="295"/>
    </location>
</feature>
<accession>A0ABZ0D812</accession>
<evidence type="ECO:0000313" key="2">
    <source>
        <dbReference type="EMBL" id="WOB26347.1"/>
    </source>
</evidence>
<proteinExistence type="predicted"/>
<dbReference type="EMBL" id="CP103840">
    <property type="protein sequence ID" value="WOB26347.1"/>
    <property type="molecule type" value="Genomic_DNA"/>
</dbReference>
<evidence type="ECO:0000256" key="1">
    <source>
        <dbReference type="SAM" id="Phobius"/>
    </source>
</evidence>
<keyword evidence="1" id="KW-0472">Membrane</keyword>
<keyword evidence="1" id="KW-1133">Transmembrane helix</keyword>
<organism evidence="2 3">
    <name type="scientific">Xanthomonas dyei</name>
    <dbReference type="NCBI Taxonomy" id="743699"/>
    <lineage>
        <taxon>Bacteria</taxon>
        <taxon>Pseudomonadati</taxon>
        <taxon>Pseudomonadota</taxon>
        <taxon>Gammaproteobacteria</taxon>
        <taxon>Lysobacterales</taxon>
        <taxon>Lysobacteraceae</taxon>
        <taxon>Xanthomonas</taxon>
    </lineage>
</organism>
<keyword evidence="1" id="KW-0812">Transmembrane</keyword>
<reference evidence="2 3" key="1">
    <citation type="submission" date="2022-08" db="EMBL/GenBank/DDBJ databases">
        <title>Whole genome sequencing-based tracing of a 2022 introduction and outbreak of Xanthomonas hortorum pv. pelargonii.</title>
        <authorList>
            <person name="Iruegas-Bocardo F."/>
            <person name="Weisberg A.K."/>
            <person name="Riutta E.R."/>
            <person name="Kilday K."/>
            <person name="Bonkowski J.C."/>
            <person name="Creswell T."/>
            <person name="Daughtrey M.L."/>
            <person name="Rane K."/>
            <person name="Grunwald N.J."/>
            <person name="Chang J.H."/>
            <person name="Putnam M.L."/>
        </authorList>
    </citation>
    <scope>NUCLEOTIDE SEQUENCE [LARGE SCALE GENOMIC DNA]</scope>
    <source>
        <strain evidence="2 3">22-325</strain>
    </source>
</reference>
<feature type="transmembrane region" description="Helical" evidence="1">
    <location>
        <begin position="176"/>
        <end position="195"/>
    </location>
</feature>
<name>A0ABZ0D812_9XANT</name>
<protein>
    <submittedName>
        <fullName evidence="2">Uncharacterized protein</fullName>
    </submittedName>
</protein>
<gene>
    <name evidence="2" type="ORF">NYR99_22410</name>
</gene>
<dbReference type="RefSeq" id="WP_316689532.1">
    <property type="nucleotide sequence ID" value="NZ_CP103837.1"/>
</dbReference>
<dbReference type="Proteomes" id="UP001304534">
    <property type="component" value="Chromosome"/>
</dbReference>
<keyword evidence="3" id="KW-1185">Reference proteome</keyword>
<sequence length="296" mass="33235">MTGKTEDVSKSYNEPFQTILSDFEQLDFRISQCCEQYNVKASNCSVKVYYVNDTQETYSSFERFASFNAGTTSAVESVLLTYNFLIVLPKVEKPQGYTISVRLASRIAVESQMRENMPFHMPKILRTMGNRTAVVNVKYVDYSVARSLLNTADQWFEGLDKGDTSKLWKYIVRRSHYIPVMARYVTGAFVAYIIYQTAEYFVPSGATLHQLATFTLFSFVGLFSAYRLAHHLGSAAEDSLDRWSQLSYLSLTNGDKNLIKKAASANQKNGFAALTKFLLALFVSVVAKVVASALTA</sequence>
<evidence type="ECO:0000313" key="3">
    <source>
        <dbReference type="Proteomes" id="UP001304534"/>
    </source>
</evidence>
<dbReference type="GeneID" id="95586686"/>